<sequence>MTANFTNVTTTDGSGRPRRVFLLGCPRSRTSVSQTVVSLSCHLATMKSTNWYLGHPMTVILNGQIGTSRQDARPPSIKRVRDHVRDVTGVDLPDGFRLEEALDLLATETGAAGWLEKTPINVLTIPEIEADIPDAHFVHLVRDPVGVITSLIRRTRQNPDMFGAAHQSVQSNDEALWRACIEATLAQHGKPRHIVVSSESFVDAPEVQAQRIAAFLDVPYLPPDDPRRVAAAAAMKPSERAWKKDAVGPVRRIEHAEDIELAPLEPATVQLWEQARHEFGITT</sequence>
<dbReference type="Proteomes" id="UP001138997">
    <property type="component" value="Unassembled WGS sequence"/>
</dbReference>
<dbReference type="Gene3D" id="3.40.50.300">
    <property type="entry name" value="P-loop containing nucleotide triphosphate hydrolases"/>
    <property type="match status" value="1"/>
</dbReference>
<organism evidence="1 2">
    <name type="scientific">Kineosporia babensis</name>
    <dbReference type="NCBI Taxonomy" id="499548"/>
    <lineage>
        <taxon>Bacteria</taxon>
        <taxon>Bacillati</taxon>
        <taxon>Actinomycetota</taxon>
        <taxon>Actinomycetes</taxon>
        <taxon>Kineosporiales</taxon>
        <taxon>Kineosporiaceae</taxon>
        <taxon>Kineosporia</taxon>
    </lineage>
</organism>
<reference evidence="1" key="1">
    <citation type="submission" date="2021-11" db="EMBL/GenBank/DDBJ databases">
        <title>Streptomyces corallinus and Kineosporia corallina sp. nov., two new coral-derived marine actinobacteria.</title>
        <authorList>
            <person name="Buangrab K."/>
            <person name="Sutthacheep M."/>
            <person name="Yeemin T."/>
            <person name="Harunari E."/>
            <person name="Igarashi Y."/>
            <person name="Sripreechasak P."/>
            <person name="Kanchanasin P."/>
            <person name="Tanasupawat S."/>
            <person name="Phongsopitanun W."/>
        </authorList>
    </citation>
    <scope>NUCLEOTIDE SEQUENCE</scope>
    <source>
        <strain evidence="1">JCM 31032</strain>
    </source>
</reference>
<protein>
    <submittedName>
        <fullName evidence="1">Sulfotransferase</fullName>
    </submittedName>
</protein>
<dbReference type="RefSeq" id="WP_231448981.1">
    <property type="nucleotide sequence ID" value="NZ_JAJOMB010000027.1"/>
</dbReference>
<dbReference type="SUPFAM" id="SSF52540">
    <property type="entry name" value="P-loop containing nucleoside triphosphate hydrolases"/>
    <property type="match status" value="1"/>
</dbReference>
<gene>
    <name evidence="1" type="ORF">LR394_35065</name>
</gene>
<comment type="caution">
    <text evidence="1">The sequence shown here is derived from an EMBL/GenBank/DDBJ whole genome shotgun (WGS) entry which is preliminary data.</text>
</comment>
<dbReference type="EMBL" id="JAJOMB010000027">
    <property type="protein sequence ID" value="MCD5316129.1"/>
    <property type="molecule type" value="Genomic_DNA"/>
</dbReference>
<dbReference type="AlphaFoldDB" id="A0A9X1NM69"/>
<accession>A0A9X1NM69</accession>
<name>A0A9X1NM69_9ACTN</name>
<dbReference type="InterPro" id="IPR027417">
    <property type="entry name" value="P-loop_NTPase"/>
</dbReference>
<evidence type="ECO:0000313" key="2">
    <source>
        <dbReference type="Proteomes" id="UP001138997"/>
    </source>
</evidence>
<dbReference type="Pfam" id="PF13469">
    <property type="entry name" value="Sulfotransfer_3"/>
    <property type="match status" value="1"/>
</dbReference>
<keyword evidence="2" id="KW-1185">Reference proteome</keyword>
<proteinExistence type="predicted"/>
<evidence type="ECO:0000313" key="1">
    <source>
        <dbReference type="EMBL" id="MCD5316129.1"/>
    </source>
</evidence>